<dbReference type="PANTHER" id="PTHR10584:SF166">
    <property type="entry name" value="RIBOKINASE"/>
    <property type="match status" value="1"/>
</dbReference>
<dbReference type="Gene3D" id="3.40.1190.20">
    <property type="match status" value="1"/>
</dbReference>
<gene>
    <name evidence="4" type="ORF">C0081_13465</name>
</gene>
<proteinExistence type="predicted"/>
<name>A0A2N5XR98_9HYPH</name>
<evidence type="ECO:0000256" key="2">
    <source>
        <dbReference type="ARBA" id="ARBA00022777"/>
    </source>
</evidence>
<comment type="caution">
    <text evidence="4">The sequence shown here is derived from an EMBL/GenBank/DDBJ whole genome shotgun (WGS) entry which is preliminary data.</text>
</comment>
<dbReference type="InterPro" id="IPR011611">
    <property type="entry name" value="PfkB_dom"/>
</dbReference>
<evidence type="ECO:0000313" key="5">
    <source>
        <dbReference type="Proteomes" id="UP000234881"/>
    </source>
</evidence>
<keyword evidence="5" id="KW-1185">Reference proteome</keyword>
<dbReference type="PANTHER" id="PTHR10584">
    <property type="entry name" value="SUGAR KINASE"/>
    <property type="match status" value="1"/>
</dbReference>
<organism evidence="4 5">
    <name type="scientific">Cohaesibacter celericrescens</name>
    <dbReference type="NCBI Taxonomy" id="2067669"/>
    <lineage>
        <taxon>Bacteria</taxon>
        <taxon>Pseudomonadati</taxon>
        <taxon>Pseudomonadota</taxon>
        <taxon>Alphaproteobacteria</taxon>
        <taxon>Hyphomicrobiales</taxon>
        <taxon>Cohaesibacteraceae</taxon>
    </lineage>
</organism>
<dbReference type="GO" id="GO:0016301">
    <property type="term" value="F:kinase activity"/>
    <property type="evidence" value="ECO:0007669"/>
    <property type="project" value="UniProtKB-KW"/>
</dbReference>
<dbReference type="Proteomes" id="UP000234881">
    <property type="component" value="Unassembled WGS sequence"/>
</dbReference>
<dbReference type="Pfam" id="PF00294">
    <property type="entry name" value="PfkB"/>
    <property type="match status" value="1"/>
</dbReference>
<dbReference type="InterPro" id="IPR002173">
    <property type="entry name" value="Carboh/pur_kinase_PfkB_CS"/>
</dbReference>
<protein>
    <submittedName>
        <fullName evidence="4">Carbohydrate kinase</fullName>
    </submittedName>
</protein>
<dbReference type="SUPFAM" id="SSF53613">
    <property type="entry name" value="Ribokinase-like"/>
    <property type="match status" value="1"/>
</dbReference>
<dbReference type="EMBL" id="PKUQ01000022">
    <property type="protein sequence ID" value="PLW77042.1"/>
    <property type="molecule type" value="Genomic_DNA"/>
</dbReference>
<keyword evidence="1" id="KW-0808">Transferase</keyword>
<dbReference type="InterPro" id="IPR029056">
    <property type="entry name" value="Ribokinase-like"/>
</dbReference>
<feature type="domain" description="Carbohydrate kinase PfkB" evidence="3">
    <location>
        <begin position="4"/>
        <end position="284"/>
    </location>
</feature>
<accession>A0A2N5XR98</accession>
<sequence>MGVLCVGRIYCDLIFQDVPRLPTMGTEVFTGGLELNAGGGAYISAAYLKSLGRPAFLASMIPNQPFRDIVQQQIEAADLDASLCAASDPALDPQVTVALINQATQSEPSDRAFITRRVGPALPRLTQEQLTERNIGHLHIGELATLIEQPYLLDLAKQAGLTISLDCSWDDSITIAAASLISRVDLFLPNQSEAQRLESLGVEMASKPIWVVKCGADGAFVKTESGVIHCPAIKTQPVDTTGAGDAFNSGFLNQWLAGADTLACLQAGIACGTIAVQSKGGFTPESSKAS</sequence>
<evidence type="ECO:0000256" key="1">
    <source>
        <dbReference type="ARBA" id="ARBA00022679"/>
    </source>
</evidence>
<dbReference type="AlphaFoldDB" id="A0A2N5XR98"/>
<evidence type="ECO:0000259" key="3">
    <source>
        <dbReference type="Pfam" id="PF00294"/>
    </source>
</evidence>
<dbReference type="PROSITE" id="PS00584">
    <property type="entry name" value="PFKB_KINASES_2"/>
    <property type="match status" value="1"/>
</dbReference>
<evidence type="ECO:0000313" key="4">
    <source>
        <dbReference type="EMBL" id="PLW77042.1"/>
    </source>
</evidence>
<keyword evidence="2 4" id="KW-0418">Kinase</keyword>
<reference evidence="4 5" key="1">
    <citation type="submission" date="2018-01" db="EMBL/GenBank/DDBJ databases">
        <title>The draft genome sequence of Cohaesibacter sp. H1304.</title>
        <authorList>
            <person name="Wang N.-N."/>
            <person name="Du Z.-J."/>
        </authorList>
    </citation>
    <scope>NUCLEOTIDE SEQUENCE [LARGE SCALE GENOMIC DNA]</scope>
    <source>
        <strain evidence="4 5">H1304</strain>
    </source>
</reference>